<gene>
    <name evidence="1" type="ORF">PLEPLA_LOCUS31793</name>
</gene>
<keyword evidence="2" id="KW-1185">Reference proteome</keyword>
<dbReference type="AlphaFoldDB" id="A0A9N7V6X2"/>
<organism evidence="1 2">
    <name type="scientific">Pleuronectes platessa</name>
    <name type="common">European plaice</name>
    <dbReference type="NCBI Taxonomy" id="8262"/>
    <lineage>
        <taxon>Eukaryota</taxon>
        <taxon>Metazoa</taxon>
        <taxon>Chordata</taxon>
        <taxon>Craniata</taxon>
        <taxon>Vertebrata</taxon>
        <taxon>Euteleostomi</taxon>
        <taxon>Actinopterygii</taxon>
        <taxon>Neopterygii</taxon>
        <taxon>Teleostei</taxon>
        <taxon>Neoteleostei</taxon>
        <taxon>Acanthomorphata</taxon>
        <taxon>Carangaria</taxon>
        <taxon>Pleuronectiformes</taxon>
        <taxon>Pleuronectoidei</taxon>
        <taxon>Pleuronectidae</taxon>
        <taxon>Pleuronectes</taxon>
    </lineage>
</organism>
<proteinExistence type="predicted"/>
<protein>
    <submittedName>
        <fullName evidence="1">Uncharacterized protein</fullName>
    </submittedName>
</protein>
<accession>A0A9N7V6X2</accession>
<name>A0A9N7V6X2_PLEPL</name>
<sequence length="84" mass="9424">MPRLSHQLQLLCVVRQWLDAKFCASCHPRVNSKEGESTSPTAAASVLDSLRHILFGRRPSDSHQLLGLLLDVDSLGWKTHHKLL</sequence>
<evidence type="ECO:0000313" key="1">
    <source>
        <dbReference type="EMBL" id="CAB1444077.1"/>
    </source>
</evidence>
<dbReference type="Proteomes" id="UP001153269">
    <property type="component" value="Unassembled WGS sequence"/>
</dbReference>
<reference evidence="1" key="1">
    <citation type="submission" date="2020-03" db="EMBL/GenBank/DDBJ databases">
        <authorList>
            <person name="Weist P."/>
        </authorList>
    </citation>
    <scope>NUCLEOTIDE SEQUENCE</scope>
</reference>
<evidence type="ECO:0000313" key="2">
    <source>
        <dbReference type="Proteomes" id="UP001153269"/>
    </source>
</evidence>
<dbReference type="EMBL" id="CADEAL010003279">
    <property type="protein sequence ID" value="CAB1444077.1"/>
    <property type="molecule type" value="Genomic_DNA"/>
</dbReference>
<comment type="caution">
    <text evidence="1">The sequence shown here is derived from an EMBL/GenBank/DDBJ whole genome shotgun (WGS) entry which is preliminary data.</text>
</comment>